<evidence type="ECO:0000313" key="1">
    <source>
        <dbReference type="EMBL" id="GBM07409.1"/>
    </source>
</evidence>
<sequence length="163" mass="18355">MEANDLDLGDELGDHFGDKFGDFGDKRKDLKNAGIFSISLLLVKIYRIYYMVLCDVTSCEERYKNPGVAEMRQSSLNFCGVRRISLETSSLCELVSCETLSAIVRTIAVIVRDFLSARCLIYASAVFIVTCGSCLPEYSRIKRHSPLTCLLNSFHHTHTERIS</sequence>
<organism evidence="1 2">
    <name type="scientific">Araneus ventricosus</name>
    <name type="common">Orbweaver spider</name>
    <name type="synonym">Epeira ventricosa</name>
    <dbReference type="NCBI Taxonomy" id="182803"/>
    <lineage>
        <taxon>Eukaryota</taxon>
        <taxon>Metazoa</taxon>
        <taxon>Ecdysozoa</taxon>
        <taxon>Arthropoda</taxon>
        <taxon>Chelicerata</taxon>
        <taxon>Arachnida</taxon>
        <taxon>Araneae</taxon>
        <taxon>Araneomorphae</taxon>
        <taxon>Entelegynae</taxon>
        <taxon>Araneoidea</taxon>
        <taxon>Araneidae</taxon>
        <taxon>Araneus</taxon>
    </lineage>
</organism>
<keyword evidence="2" id="KW-1185">Reference proteome</keyword>
<name>A0A4Y2CTF7_ARAVE</name>
<comment type="caution">
    <text evidence="1">The sequence shown here is derived from an EMBL/GenBank/DDBJ whole genome shotgun (WGS) entry which is preliminary data.</text>
</comment>
<dbReference type="EMBL" id="BGPR01000242">
    <property type="protein sequence ID" value="GBM07409.1"/>
    <property type="molecule type" value="Genomic_DNA"/>
</dbReference>
<reference evidence="1 2" key="1">
    <citation type="journal article" date="2019" name="Sci. Rep.">
        <title>Orb-weaving spider Araneus ventricosus genome elucidates the spidroin gene catalogue.</title>
        <authorList>
            <person name="Kono N."/>
            <person name="Nakamura H."/>
            <person name="Ohtoshi R."/>
            <person name="Moran D.A.P."/>
            <person name="Shinohara A."/>
            <person name="Yoshida Y."/>
            <person name="Fujiwara M."/>
            <person name="Mori M."/>
            <person name="Tomita M."/>
            <person name="Arakawa K."/>
        </authorList>
    </citation>
    <scope>NUCLEOTIDE SEQUENCE [LARGE SCALE GENOMIC DNA]</scope>
</reference>
<dbReference type="AlphaFoldDB" id="A0A4Y2CTF7"/>
<dbReference type="Proteomes" id="UP000499080">
    <property type="component" value="Unassembled WGS sequence"/>
</dbReference>
<protein>
    <submittedName>
        <fullName evidence="1">Uncharacterized protein</fullName>
    </submittedName>
</protein>
<accession>A0A4Y2CTF7</accession>
<proteinExistence type="predicted"/>
<evidence type="ECO:0000313" key="2">
    <source>
        <dbReference type="Proteomes" id="UP000499080"/>
    </source>
</evidence>
<gene>
    <name evidence="1" type="ORF">AVEN_26482_1</name>
</gene>